<dbReference type="Pfam" id="PF07883">
    <property type="entry name" value="Cupin_2"/>
    <property type="match status" value="1"/>
</dbReference>
<gene>
    <name evidence="2" type="ORF">C176_21601</name>
</gene>
<dbReference type="eggNOG" id="COG1917">
    <property type="taxonomic scope" value="Bacteria"/>
</dbReference>
<evidence type="ECO:0000313" key="2">
    <source>
        <dbReference type="EMBL" id="ETT80616.1"/>
    </source>
</evidence>
<accession>W4ELD6</accession>
<dbReference type="AlphaFoldDB" id="W4ELD6"/>
<dbReference type="PANTHER" id="PTHR36440:SF1">
    <property type="entry name" value="PUTATIVE (AFU_ORTHOLOGUE AFUA_8G07350)-RELATED"/>
    <property type="match status" value="1"/>
</dbReference>
<dbReference type="InterPro" id="IPR014710">
    <property type="entry name" value="RmlC-like_jellyroll"/>
</dbReference>
<keyword evidence="3" id="KW-1185">Reference proteome</keyword>
<evidence type="ECO:0000259" key="1">
    <source>
        <dbReference type="Pfam" id="PF07883"/>
    </source>
</evidence>
<dbReference type="SUPFAM" id="SSF51182">
    <property type="entry name" value="RmlC-like cupins"/>
    <property type="match status" value="1"/>
</dbReference>
<sequence>MTELLTNEHYIFLGARIKPLLLSTESEGNFSVFEFNEVKGLEAPFHIHENEDEIWRVVEGEITFYLEDQEIKAVAGDVVFVPRGKSHTFRLKTDTAKAILSLTSTDFENVIRDIARPAISATELPNQPISKEQAEKLIASGKKNGLTILKHQ</sequence>
<reference evidence="2 3" key="1">
    <citation type="journal article" date="2014" name="BMC Genomics">
        <title>Genomic comparison of sporeforming bacilli isolated from milk.</title>
        <authorList>
            <person name="Moreno Switt A.I."/>
            <person name="Andrus A.D."/>
            <person name="Ranieri M.L."/>
            <person name="Orsi R.H."/>
            <person name="Ivy R."/>
            <person name="den Bakker H.C."/>
            <person name="Martin N.H."/>
            <person name="Wiedmann M."/>
            <person name="Boor K.J."/>
        </authorList>
    </citation>
    <scope>NUCLEOTIDE SEQUENCE [LARGE SCALE GENOMIC DNA]</scope>
    <source>
        <strain evidence="2 3">FSL R5-213</strain>
    </source>
</reference>
<dbReference type="RefSeq" id="WP_038191410.1">
    <property type="nucleotide sequence ID" value="NZ_ASQA01000045.1"/>
</dbReference>
<comment type="caution">
    <text evidence="2">The sequence shown here is derived from an EMBL/GenBank/DDBJ whole genome shotgun (WGS) entry which is preliminary data.</text>
</comment>
<dbReference type="EMBL" id="ASQA01000045">
    <property type="protein sequence ID" value="ETT80616.1"/>
    <property type="molecule type" value="Genomic_DNA"/>
</dbReference>
<dbReference type="Proteomes" id="UP000019062">
    <property type="component" value="Unassembled WGS sequence"/>
</dbReference>
<proteinExistence type="predicted"/>
<dbReference type="InterPro" id="IPR053146">
    <property type="entry name" value="QDO-like"/>
</dbReference>
<organism evidence="2 3">
    <name type="scientific">Viridibacillus arenosi FSL R5-213</name>
    <dbReference type="NCBI Taxonomy" id="1227360"/>
    <lineage>
        <taxon>Bacteria</taxon>
        <taxon>Bacillati</taxon>
        <taxon>Bacillota</taxon>
        <taxon>Bacilli</taxon>
        <taxon>Bacillales</taxon>
        <taxon>Caryophanaceae</taxon>
        <taxon>Viridibacillus</taxon>
    </lineage>
</organism>
<dbReference type="Gene3D" id="2.60.120.10">
    <property type="entry name" value="Jelly Rolls"/>
    <property type="match status" value="1"/>
</dbReference>
<name>W4ELD6_9BACL</name>
<dbReference type="PANTHER" id="PTHR36440">
    <property type="entry name" value="PUTATIVE (AFU_ORTHOLOGUE AFUA_8G07350)-RELATED"/>
    <property type="match status" value="1"/>
</dbReference>
<dbReference type="InterPro" id="IPR013096">
    <property type="entry name" value="Cupin_2"/>
</dbReference>
<dbReference type="InterPro" id="IPR011051">
    <property type="entry name" value="RmlC_Cupin_sf"/>
</dbReference>
<feature type="domain" description="Cupin type-2" evidence="1">
    <location>
        <begin position="40"/>
        <end position="100"/>
    </location>
</feature>
<protein>
    <submittedName>
        <fullName evidence="2">Cupin</fullName>
    </submittedName>
</protein>
<evidence type="ECO:0000313" key="3">
    <source>
        <dbReference type="Proteomes" id="UP000019062"/>
    </source>
</evidence>